<evidence type="ECO:0000313" key="3">
    <source>
        <dbReference type="EMBL" id="KAF9327760.1"/>
    </source>
</evidence>
<feature type="region of interest" description="Disordered" evidence="1">
    <location>
        <begin position="34"/>
        <end position="100"/>
    </location>
</feature>
<dbReference type="AlphaFoldDB" id="A0A9P5VJJ7"/>
<comment type="caution">
    <text evidence="3">The sequence shown here is derived from an EMBL/GenBank/DDBJ whole genome shotgun (WGS) entry which is preliminary data.</text>
</comment>
<feature type="non-terminal residue" evidence="3">
    <location>
        <position position="1"/>
    </location>
</feature>
<feature type="compositionally biased region" description="Low complexity" evidence="1">
    <location>
        <begin position="112"/>
        <end position="121"/>
    </location>
</feature>
<accession>A0A9P5VJJ7</accession>
<dbReference type="PANTHER" id="PTHR46370:SF1">
    <property type="entry name" value="GPALPP MOTIFS-CONTAINING PROTEIN 1"/>
    <property type="match status" value="1"/>
</dbReference>
<dbReference type="InterPro" id="IPR046331">
    <property type="entry name" value="GPAM1-like"/>
</dbReference>
<organism evidence="3 4">
    <name type="scientific">Podila minutissima</name>
    <dbReference type="NCBI Taxonomy" id="64525"/>
    <lineage>
        <taxon>Eukaryota</taxon>
        <taxon>Fungi</taxon>
        <taxon>Fungi incertae sedis</taxon>
        <taxon>Mucoromycota</taxon>
        <taxon>Mortierellomycotina</taxon>
        <taxon>Mortierellomycetes</taxon>
        <taxon>Mortierellales</taxon>
        <taxon>Mortierellaceae</taxon>
        <taxon>Podila</taxon>
    </lineage>
</organism>
<protein>
    <recommendedName>
        <fullName evidence="2">DUF3752 domain-containing protein</fullName>
    </recommendedName>
</protein>
<feature type="region of interest" description="Disordered" evidence="1">
    <location>
        <begin position="112"/>
        <end position="136"/>
    </location>
</feature>
<reference evidence="3" key="1">
    <citation type="journal article" date="2020" name="Fungal Divers.">
        <title>Resolving the Mortierellaceae phylogeny through synthesis of multi-gene phylogenetics and phylogenomics.</title>
        <authorList>
            <person name="Vandepol N."/>
            <person name="Liber J."/>
            <person name="Desiro A."/>
            <person name="Na H."/>
            <person name="Kennedy M."/>
            <person name="Barry K."/>
            <person name="Grigoriev I.V."/>
            <person name="Miller A.N."/>
            <person name="O'Donnell K."/>
            <person name="Stajich J.E."/>
            <person name="Bonito G."/>
        </authorList>
    </citation>
    <scope>NUCLEOTIDE SEQUENCE</scope>
    <source>
        <strain evidence="3">NVP1</strain>
    </source>
</reference>
<feature type="compositionally biased region" description="Basic and acidic residues" evidence="1">
    <location>
        <begin position="48"/>
        <end position="57"/>
    </location>
</feature>
<proteinExistence type="predicted"/>
<feature type="compositionally biased region" description="Basic and acidic residues" evidence="1">
    <location>
        <begin position="127"/>
        <end position="136"/>
    </location>
</feature>
<dbReference type="Pfam" id="PF12572">
    <property type="entry name" value="DUF3752"/>
    <property type="match status" value="1"/>
</dbReference>
<dbReference type="PANTHER" id="PTHR46370">
    <property type="entry name" value="GPALPP MOTIFS-CONTAINING PROTEIN 1"/>
    <property type="match status" value="1"/>
</dbReference>
<evidence type="ECO:0000259" key="2">
    <source>
        <dbReference type="Pfam" id="PF12572"/>
    </source>
</evidence>
<dbReference type="Proteomes" id="UP000696485">
    <property type="component" value="Unassembled WGS sequence"/>
</dbReference>
<keyword evidence="4" id="KW-1185">Reference proteome</keyword>
<evidence type="ECO:0000313" key="4">
    <source>
        <dbReference type="Proteomes" id="UP000696485"/>
    </source>
</evidence>
<evidence type="ECO:0000256" key="1">
    <source>
        <dbReference type="SAM" id="MobiDB-lite"/>
    </source>
</evidence>
<feature type="domain" description="DUF3752" evidence="2">
    <location>
        <begin position="20"/>
        <end position="165"/>
    </location>
</feature>
<feature type="compositionally biased region" description="Basic and acidic residues" evidence="1">
    <location>
        <begin position="87"/>
        <end position="100"/>
    </location>
</feature>
<dbReference type="EMBL" id="JAAAUY010000631">
    <property type="protein sequence ID" value="KAF9327760.1"/>
    <property type="molecule type" value="Genomic_DNA"/>
</dbReference>
<gene>
    <name evidence="3" type="ORF">BG006_008985</name>
</gene>
<sequence length="173" mass="20192">GRSAHSQGVRAIMRGVDDDDPLKITARQFLKCEHKPQESSLWTEMPADWEKRLRGEPKDDDEGSSSRSKRSRRHGSADDELTYRSQADIEREEQIHKSESLMEVHASKYIKSKTWQKNTNNNKKHDRPSARAFDHEKDVLGRRKINHRQRDELVEQALDLKSKFSHGMKNSFL</sequence>
<dbReference type="InterPro" id="IPR022226">
    <property type="entry name" value="DUF3752"/>
</dbReference>
<name>A0A9P5VJJ7_9FUNG</name>